<evidence type="ECO:0000259" key="1">
    <source>
        <dbReference type="PROSITE" id="PS50086"/>
    </source>
</evidence>
<dbReference type="STRING" id="402676.B6K3A1"/>
<dbReference type="OrthoDB" id="294251at2759"/>
<dbReference type="VEuPathDB" id="FungiDB:SJAG_03085"/>
<evidence type="ECO:0000313" key="2">
    <source>
        <dbReference type="EMBL" id="EEB07958.1"/>
    </source>
</evidence>
<dbReference type="InterPro" id="IPR000195">
    <property type="entry name" value="Rab-GAP-TBC_dom"/>
</dbReference>
<dbReference type="GeneID" id="7048999"/>
<accession>B6K3A1</accession>
<dbReference type="PANTHER" id="PTHR47219:SF9">
    <property type="entry name" value="GTPASE ACTIVATING PROTEIN AND CENTROSOME-ASSOCIATED, ISOFORM B"/>
    <property type="match status" value="1"/>
</dbReference>
<reference evidence="2 3" key="1">
    <citation type="journal article" date="2011" name="Science">
        <title>Comparative functional genomics of the fission yeasts.</title>
        <authorList>
            <person name="Rhind N."/>
            <person name="Chen Z."/>
            <person name="Yassour M."/>
            <person name="Thompson D.A."/>
            <person name="Haas B.J."/>
            <person name="Habib N."/>
            <person name="Wapinski I."/>
            <person name="Roy S."/>
            <person name="Lin M.F."/>
            <person name="Heiman D.I."/>
            <person name="Young S.K."/>
            <person name="Furuya K."/>
            <person name="Guo Y."/>
            <person name="Pidoux A."/>
            <person name="Chen H.M."/>
            <person name="Robbertse B."/>
            <person name="Goldberg J.M."/>
            <person name="Aoki K."/>
            <person name="Bayne E.H."/>
            <person name="Berlin A.M."/>
            <person name="Desjardins C.A."/>
            <person name="Dobbs E."/>
            <person name="Dukaj L."/>
            <person name="Fan L."/>
            <person name="FitzGerald M.G."/>
            <person name="French C."/>
            <person name="Gujja S."/>
            <person name="Hansen K."/>
            <person name="Keifenheim D."/>
            <person name="Levin J.Z."/>
            <person name="Mosher R.A."/>
            <person name="Mueller C.A."/>
            <person name="Pfiffner J."/>
            <person name="Priest M."/>
            <person name="Russ C."/>
            <person name="Smialowska A."/>
            <person name="Swoboda P."/>
            <person name="Sykes S.M."/>
            <person name="Vaughn M."/>
            <person name="Vengrova S."/>
            <person name="Yoder R."/>
            <person name="Zeng Q."/>
            <person name="Allshire R."/>
            <person name="Baulcombe D."/>
            <person name="Birren B.W."/>
            <person name="Brown W."/>
            <person name="Ekwall K."/>
            <person name="Kellis M."/>
            <person name="Leatherwood J."/>
            <person name="Levin H."/>
            <person name="Margalit H."/>
            <person name="Martienssen R."/>
            <person name="Nieduszynski C.A."/>
            <person name="Spatafora J.W."/>
            <person name="Friedman N."/>
            <person name="Dalgaard J.Z."/>
            <person name="Baumann P."/>
            <person name="Niki H."/>
            <person name="Regev A."/>
            <person name="Nusbaum C."/>
        </authorList>
    </citation>
    <scope>NUCLEOTIDE SEQUENCE [LARGE SCALE GENOMIC DNA]</scope>
    <source>
        <strain evidence="3">yFS275 / FY16936</strain>
    </source>
</reference>
<proteinExistence type="predicted"/>
<dbReference type="Gene3D" id="1.10.8.270">
    <property type="entry name" value="putative rabgap domain of human tbc1 domain family member 14 like domains"/>
    <property type="match status" value="1"/>
</dbReference>
<dbReference type="Gene3D" id="1.10.472.80">
    <property type="entry name" value="Ypt/Rab-GAP domain of gyp1p, domain 3"/>
    <property type="match status" value="1"/>
</dbReference>
<keyword evidence="3" id="KW-1185">Reference proteome</keyword>
<sequence>MDSASSFQTTNETQRIYSLYNNSDLRPHLSPESDETDEYLLSGHVDRYGNVETDSLPLKQLQLKPGKKKFLRLDKAAKHLTQRVFYAQDIARFNDCDIFTPHLSSINIAKAEDKENNRAKKWIDMCQVRMESGNQVFEFCLNKKLIRRTFKGVPDCWRSTAWSSFLGINTEKKALTEQYHRLCEMECAYDIQIDLDVPRTAASHILFRRRYFGGQRSLFRVLHAFALFMPSIGYVQGMASITVVLLSYLPEDSAFLALVAIMEKHGMQKLYTLGFTNLLTAFDTLKNELEYLPTGSKLSDLGIEPSAFVTRWYLTIFHQCVPFHTQLRIWDVLLLMGSDADKTIRLLQAVALALLRGLEEVIMDTDFEGAMQALSGTIPVQNDNALMAHVKQYWHEMPSEAFERRTREACGMVH</sequence>
<dbReference type="SMART" id="SM00164">
    <property type="entry name" value="TBC"/>
    <property type="match status" value="1"/>
</dbReference>
<dbReference type="GO" id="GO:0031267">
    <property type="term" value="F:small GTPase binding"/>
    <property type="evidence" value="ECO:0000318"/>
    <property type="project" value="GO_Central"/>
</dbReference>
<dbReference type="SUPFAM" id="SSF47923">
    <property type="entry name" value="Ypt/Rab-GAP domain of gyp1p"/>
    <property type="match status" value="2"/>
</dbReference>
<dbReference type="InterPro" id="IPR035969">
    <property type="entry name" value="Rab-GAP_TBC_sf"/>
</dbReference>
<dbReference type="OMA" id="WYITLFT"/>
<dbReference type="JaponicusDB" id="SJAG_03085"/>
<dbReference type="RefSeq" id="XP_002174251.1">
    <property type="nucleotide sequence ID" value="XM_002174215.1"/>
</dbReference>
<dbReference type="PROSITE" id="PS50086">
    <property type="entry name" value="TBC_RABGAP"/>
    <property type="match status" value="1"/>
</dbReference>
<dbReference type="GO" id="GO:0005096">
    <property type="term" value="F:GTPase activator activity"/>
    <property type="evidence" value="ECO:0000318"/>
    <property type="project" value="GO_Central"/>
</dbReference>
<dbReference type="eggNOG" id="KOG1102">
    <property type="taxonomic scope" value="Eukaryota"/>
</dbReference>
<name>B6K3A1_SCHJY</name>
<gene>
    <name evidence="2" type="ORF">SJAG_03085</name>
</gene>
<feature type="domain" description="Rab-GAP TBC" evidence="1">
    <location>
        <begin position="152"/>
        <end position="337"/>
    </location>
</feature>
<dbReference type="InterPro" id="IPR050302">
    <property type="entry name" value="Rab_GAP_TBC_domain"/>
</dbReference>
<protein>
    <submittedName>
        <fullName evidence="2">GTPase activating protein</fullName>
    </submittedName>
</protein>
<dbReference type="Proteomes" id="UP000001744">
    <property type="component" value="Unassembled WGS sequence"/>
</dbReference>
<dbReference type="PANTHER" id="PTHR47219">
    <property type="entry name" value="RAB GTPASE-ACTIVATING PROTEIN 1-LIKE"/>
    <property type="match status" value="1"/>
</dbReference>
<dbReference type="HOGENOM" id="CLU_003663_0_0_1"/>
<organism evidence="2 3">
    <name type="scientific">Schizosaccharomyces japonicus (strain yFS275 / FY16936)</name>
    <name type="common">Fission yeast</name>
    <dbReference type="NCBI Taxonomy" id="402676"/>
    <lineage>
        <taxon>Eukaryota</taxon>
        <taxon>Fungi</taxon>
        <taxon>Dikarya</taxon>
        <taxon>Ascomycota</taxon>
        <taxon>Taphrinomycotina</taxon>
        <taxon>Schizosaccharomycetes</taxon>
        <taxon>Schizosaccharomycetales</taxon>
        <taxon>Schizosaccharomycetaceae</taxon>
        <taxon>Schizosaccharomyces</taxon>
    </lineage>
</organism>
<evidence type="ECO:0000313" key="3">
    <source>
        <dbReference type="Proteomes" id="UP000001744"/>
    </source>
</evidence>
<dbReference type="AlphaFoldDB" id="B6K3A1"/>
<dbReference type="EMBL" id="KE651167">
    <property type="protein sequence ID" value="EEB07958.1"/>
    <property type="molecule type" value="Genomic_DNA"/>
</dbReference>
<dbReference type="Pfam" id="PF00566">
    <property type="entry name" value="RabGAP-TBC"/>
    <property type="match status" value="1"/>
</dbReference>